<dbReference type="InterPro" id="IPR036890">
    <property type="entry name" value="HATPase_C_sf"/>
</dbReference>
<accession>A0A1U7LUK9</accession>
<evidence type="ECO:0000256" key="3">
    <source>
        <dbReference type="SAM" id="MobiDB-lite"/>
    </source>
</evidence>
<dbReference type="GO" id="GO:0032300">
    <property type="term" value="C:mismatch repair complex"/>
    <property type="evidence" value="ECO:0007669"/>
    <property type="project" value="InterPro"/>
</dbReference>
<keyword evidence="5" id="KW-1185">Reference proteome</keyword>
<dbReference type="SUPFAM" id="SSF55874">
    <property type="entry name" value="ATPase domain of HSP90 chaperone/DNA topoisomerase II/histidine kinase"/>
    <property type="match status" value="1"/>
</dbReference>
<evidence type="ECO:0000313" key="4">
    <source>
        <dbReference type="EMBL" id="OLL26360.1"/>
    </source>
</evidence>
<protein>
    <submittedName>
        <fullName evidence="4">DNA mismatch repair protein MutL</fullName>
    </submittedName>
</protein>
<dbReference type="STRING" id="1198029.A0A1U7LUK9"/>
<dbReference type="Gene3D" id="3.30.230.10">
    <property type="match status" value="1"/>
</dbReference>
<name>A0A1U7LUK9_NEOID</name>
<dbReference type="PANTHER" id="PTHR10073:SF47">
    <property type="entry name" value="DNA MISMATCH REPAIR PROTEIN MLH3"/>
    <property type="match status" value="1"/>
</dbReference>
<dbReference type="SUPFAM" id="SSF54211">
    <property type="entry name" value="Ribosomal protein S5 domain 2-like"/>
    <property type="match status" value="1"/>
</dbReference>
<evidence type="ECO:0000256" key="2">
    <source>
        <dbReference type="ARBA" id="ARBA00022763"/>
    </source>
</evidence>
<evidence type="ECO:0000256" key="1">
    <source>
        <dbReference type="ARBA" id="ARBA00006082"/>
    </source>
</evidence>
<dbReference type="OrthoDB" id="429932at2759"/>
<comment type="similarity">
    <text evidence="1">Belongs to the DNA mismatch repair MutL/HexB family.</text>
</comment>
<dbReference type="Gene3D" id="3.30.565.10">
    <property type="entry name" value="Histidine kinase-like ATPase, C-terminal domain"/>
    <property type="match status" value="1"/>
</dbReference>
<sequence>MVNLKYRSLTINDDGHGILPDEMCLLGTRFATSKCQTLEDLDSLNTFGFRVEALANIFAVSNCVITSRHKDYNATHSTHIISGIRKQSLKNYTMQKAGTTVTVSDLFFNIPARQKTRPENTMRSIIGVIVETALAKLGVGITLRDNNGVLALSIKPEMKEMDILGCIYDHINECSTLKIQEGSIKIIASISNLLVDTKRHQYIYLNQRLLKPMLFHISISNLTQRALELNEDGYKRQRHLLYVIKIVCPVSAYDICLDPSKSSIVSEVVPEIQSLLNSIITKHLNNIGFNSPERSRKIVDAQHGRPNTFNAPAKFGKIKAAKLDTHELQGRETICSFMKTEERNFHARNRDRKEYINEKPSIPSDLSRDTGDNISRQNRKENWAENILQARRQLILYF</sequence>
<dbReference type="InterPro" id="IPR038973">
    <property type="entry name" value="MutL/Mlh/Pms-like"/>
</dbReference>
<dbReference type="GO" id="GO:0140664">
    <property type="term" value="F:ATP-dependent DNA damage sensor activity"/>
    <property type="evidence" value="ECO:0007669"/>
    <property type="project" value="InterPro"/>
</dbReference>
<dbReference type="GO" id="GO:0016887">
    <property type="term" value="F:ATP hydrolysis activity"/>
    <property type="evidence" value="ECO:0007669"/>
    <property type="project" value="InterPro"/>
</dbReference>
<dbReference type="GO" id="GO:0061982">
    <property type="term" value="P:meiosis I cell cycle process"/>
    <property type="evidence" value="ECO:0007669"/>
    <property type="project" value="UniProtKB-ARBA"/>
</dbReference>
<reference evidence="4 5" key="1">
    <citation type="submission" date="2016-04" db="EMBL/GenBank/DDBJ databases">
        <title>Evolutionary innovation and constraint leading to complex multicellularity in the Ascomycota.</title>
        <authorList>
            <person name="Cisse O."/>
            <person name="Nguyen A."/>
            <person name="Hewitt D.A."/>
            <person name="Jedd G."/>
            <person name="Stajich J.E."/>
        </authorList>
    </citation>
    <scope>NUCLEOTIDE SEQUENCE [LARGE SCALE GENOMIC DNA]</scope>
    <source>
        <strain evidence="4 5">DAH-3</strain>
    </source>
</reference>
<feature type="region of interest" description="Disordered" evidence="3">
    <location>
        <begin position="349"/>
        <end position="374"/>
    </location>
</feature>
<dbReference type="InterPro" id="IPR014721">
    <property type="entry name" value="Ribsml_uS5_D2-typ_fold_subgr"/>
</dbReference>
<dbReference type="EMBL" id="LXFE01000203">
    <property type="protein sequence ID" value="OLL26360.1"/>
    <property type="molecule type" value="Genomic_DNA"/>
</dbReference>
<dbReference type="PANTHER" id="PTHR10073">
    <property type="entry name" value="DNA MISMATCH REPAIR PROTEIN MLH, PMS, MUTL"/>
    <property type="match status" value="1"/>
</dbReference>
<dbReference type="AlphaFoldDB" id="A0A1U7LUK9"/>
<proteinExistence type="inferred from homology"/>
<organism evidence="4 5">
    <name type="scientific">Neolecta irregularis (strain DAH-3)</name>
    <dbReference type="NCBI Taxonomy" id="1198029"/>
    <lineage>
        <taxon>Eukaryota</taxon>
        <taxon>Fungi</taxon>
        <taxon>Dikarya</taxon>
        <taxon>Ascomycota</taxon>
        <taxon>Taphrinomycotina</taxon>
        <taxon>Neolectales</taxon>
        <taxon>Neolectaceae</taxon>
        <taxon>Neolecta</taxon>
    </lineage>
</organism>
<dbReference type="GO" id="GO:0006298">
    <property type="term" value="P:mismatch repair"/>
    <property type="evidence" value="ECO:0007669"/>
    <property type="project" value="InterPro"/>
</dbReference>
<dbReference type="Proteomes" id="UP000186594">
    <property type="component" value="Unassembled WGS sequence"/>
</dbReference>
<dbReference type="InterPro" id="IPR020568">
    <property type="entry name" value="Ribosomal_Su5_D2-typ_SF"/>
</dbReference>
<comment type="caution">
    <text evidence="4">The sequence shown here is derived from an EMBL/GenBank/DDBJ whole genome shotgun (WGS) entry which is preliminary data.</text>
</comment>
<keyword evidence="2" id="KW-0227">DNA damage</keyword>
<evidence type="ECO:0000313" key="5">
    <source>
        <dbReference type="Proteomes" id="UP000186594"/>
    </source>
</evidence>
<gene>
    <name evidence="4" type="ORF">NEOLI_002491</name>
</gene>